<name>A0A397U4W9_9GLOM</name>
<feature type="region of interest" description="Disordered" evidence="1">
    <location>
        <begin position="141"/>
        <end position="188"/>
    </location>
</feature>
<evidence type="ECO:0000313" key="3">
    <source>
        <dbReference type="Proteomes" id="UP000266673"/>
    </source>
</evidence>
<gene>
    <name evidence="2" type="ORF">C2G38_2047670</name>
</gene>
<feature type="compositionally biased region" description="Polar residues" evidence="1">
    <location>
        <begin position="142"/>
        <end position="157"/>
    </location>
</feature>
<dbReference type="EMBL" id="QKWP01002000">
    <property type="protein sequence ID" value="RIB05325.1"/>
    <property type="molecule type" value="Genomic_DNA"/>
</dbReference>
<dbReference type="Proteomes" id="UP000266673">
    <property type="component" value="Unassembled WGS sequence"/>
</dbReference>
<feature type="compositionally biased region" description="Polar residues" evidence="1">
    <location>
        <begin position="176"/>
        <end position="188"/>
    </location>
</feature>
<evidence type="ECO:0000256" key="1">
    <source>
        <dbReference type="SAM" id="MobiDB-lite"/>
    </source>
</evidence>
<keyword evidence="3" id="KW-1185">Reference proteome</keyword>
<dbReference type="AlphaFoldDB" id="A0A397U4W9"/>
<protein>
    <submittedName>
        <fullName evidence="2">Uncharacterized protein</fullName>
    </submittedName>
</protein>
<evidence type="ECO:0000313" key="2">
    <source>
        <dbReference type="EMBL" id="RIB05325.1"/>
    </source>
</evidence>
<reference evidence="2 3" key="1">
    <citation type="submission" date="2018-06" db="EMBL/GenBank/DDBJ databases">
        <title>Comparative genomics reveals the genomic features of Rhizophagus irregularis, R. cerebriforme, R. diaphanum and Gigaspora rosea, and their symbiotic lifestyle signature.</title>
        <authorList>
            <person name="Morin E."/>
            <person name="San Clemente H."/>
            <person name="Chen E.C.H."/>
            <person name="De La Providencia I."/>
            <person name="Hainaut M."/>
            <person name="Kuo A."/>
            <person name="Kohler A."/>
            <person name="Murat C."/>
            <person name="Tang N."/>
            <person name="Roy S."/>
            <person name="Loubradou J."/>
            <person name="Henrissat B."/>
            <person name="Grigoriev I.V."/>
            <person name="Corradi N."/>
            <person name="Roux C."/>
            <person name="Martin F.M."/>
        </authorList>
    </citation>
    <scope>NUCLEOTIDE SEQUENCE [LARGE SCALE GENOMIC DNA]</scope>
    <source>
        <strain evidence="2 3">DAOM 194757</strain>
    </source>
</reference>
<proteinExistence type="predicted"/>
<sequence>MNKQIVSRMSKQARNTDKVLSKLAYKFSSSIHPLDLAIKHVYEIKSPDEDQDSLALWKYLEEALLSTRLLTLDALSILNVARRDKVLKSFMPSHQPTPETDSVFGGELQEIMEKGNRETKFFNNALYQLRRQESLECKPTRSYYNSSTRGTRYNRFQTPRYRNFSGFRQGNGYRGGSQTDRPNQQQSH</sequence>
<organism evidence="2 3">
    <name type="scientific">Gigaspora rosea</name>
    <dbReference type="NCBI Taxonomy" id="44941"/>
    <lineage>
        <taxon>Eukaryota</taxon>
        <taxon>Fungi</taxon>
        <taxon>Fungi incertae sedis</taxon>
        <taxon>Mucoromycota</taxon>
        <taxon>Glomeromycotina</taxon>
        <taxon>Glomeromycetes</taxon>
        <taxon>Diversisporales</taxon>
        <taxon>Gigasporaceae</taxon>
        <taxon>Gigaspora</taxon>
    </lineage>
</organism>
<dbReference type="OrthoDB" id="2365692at2759"/>
<comment type="caution">
    <text evidence="2">The sequence shown here is derived from an EMBL/GenBank/DDBJ whole genome shotgun (WGS) entry which is preliminary data.</text>
</comment>
<accession>A0A397U4W9</accession>